<dbReference type="EMBL" id="CP035532">
    <property type="protein sequence ID" value="QBA23648.1"/>
    <property type="molecule type" value="Genomic_DNA"/>
</dbReference>
<dbReference type="PROSITE" id="PS51186">
    <property type="entry name" value="GNAT"/>
    <property type="match status" value="1"/>
</dbReference>
<feature type="domain" description="N-acetyltransferase" evidence="3">
    <location>
        <begin position="3"/>
        <end position="142"/>
    </location>
</feature>
<dbReference type="GO" id="GO:0016747">
    <property type="term" value="F:acyltransferase activity, transferring groups other than amino-acyl groups"/>
    <property type="evidence" value="ECO:0007669"/>
    <property type="project" value="InterPro"/>
</dbReference>
<gene>
    <name evidence="4" type="ORF">EU348_21685</name>
</gene>
<dbReference type="InterPro" id="IPR050832">
    <property type="entry name" value="Bact_Acetyltransf"/>
</dbReference>
<dbReference type="Gene3D" id="3.40.630.30">
    <property type="match status" value="1"/>
</dbReference>
<organism evidence="4">
    <name type="scientific">Chryseobacterium indologenes</name>
    <name type="common">Flavobacterium indologenes</name>
    <dbReference type="NCBI Taxonomy" id="253"/>
    <lineage>
        <taxon>Bacteria</taxon>
        <taxon>Pseudomonadati</taxon>
        <taxon>Bacteroidota</taxon>
        <taxon>Flavobacteriia</taxon>
        <taxon>Flavobacteriales</taxon>
        <taxon>Weeksellaceae</taxon>
        <taxon>Chryseobacterium group</taxon>
        <taxon>Chryseobacterium</taxon>
    </lineage>
</organism>
<accession>A0A411DTL0</accession>
<sequence length="273" mass="32344">MKTIIREARPEDIPQIQRVRNAVKENTLPDPGLVTDKDCEEFLFQKGKGWVCEVEDQIVGFSIADLKENNIWALFVHPDFENQGLGRKLHDTMLNWYFEQNKDSVWLGTSPKTRAEIFYRKSGWKEAGTHGNGEIRFEMTYENWKNKNMMSQKLKSIRPFIGAQNFEISRNFYRDLGFEEVVLEPKLSLFAKEEIGFYLQDYYAKDWVDNTMIFMEVADTDEFWKELLSLDLTEKYENVRLTPVRTMDWGKECFVHDPSGILWHFGEFFKKEI</sequence>
<evidence type="ECO:0000313" key="4">
    <source>
        <dbReference type="EMBL" id="QBA23648.1"/>
    </source>
</evidence>
<name>A0A411DTL0_CHRID</name>
<dbReference type="SUPFAM" id="SSF54593">
    <property type="entry name" value="Glyoxalase/Bleomycin resistance protein/Dihydroxybiphenyl dioxygenase"/>
    <property type="match status" value="1"/>
</dbReference>
<keyword evidence="1 4" id="KW-0808">Transferase</keyword>
<dbReference type="InterPro" id="IPR016181">
    <property type="entry name" value="Acyl_CoA_acyltransferase"/>
</dbReference>
<dbReference type="PANTHER" id="PTHR43877">
    <property type="entry name" value="AMINOALKYLPHOSPHONATE N-ACETYLTRANSFERASE-RELATED-RELATED"/>
    <property type="match status" value="1"/>
</dbReference>
<dbReference type="Pfam" id="PF13508">
    <property type="entry name" value="Acetyltransf_7"/>
    <property type="match status" value="1"/>
</dbReference>
<protein>
    <submittedName>
        <fullName evidence="4">GNAT family N-acetyltransferase</fullName>
    </submittedName>
</protein>
<dbReference type="InterPro" id="IPR029068">
    <property type="entry name" value="Glyas_Bleomycin-R_OHBP_Dase"/>
</dbReference>
<proteinExistence type="predicted"/>
<evidence type="ECO:0000256" key="2">
    <source>
        <dbReference type="ARBA" id="ARBA00023315"/>
    </source>
</evidence>
<dbReference type="InterPro" id="IPR000182">
    <property type="entry name" value="GNAT_dom"/>
</dbReference>
<dbReference type="Gene3D" id="3.10.180.10">
    <property type="entry name" value="2,3-Dihydroxybiphenyl 1,2-Dioxygenase, domain 1"/>
    <property type="match status" value="1"/>
</dbReference>
<evidence type="ECO:0000259" key="3">
    <source>
        <dbReference type="PROSITE" id="PS51186"/>
    </source>
</evidence>
<keyword evidence="2" id="KW-0012">Acyltransferase</keyword>
<evidence type="ECO:0000256" key="1">
    <source>
        <dbReference type="ARBA" id="ARBA00022679"/>
    </source>
</evidence>
<dbReference type="CDD" id="cd04301">
    <property type="entry name" value="NAT_SF"/>
    <property type="match status" value="1"/>
</dbReference>
<dbReference type="SUPFAM" id="SSF55729">
    <property type="entry name" value="Acyl-CoA N-acyltransferases (Nat)"/>
    <property type="match status" value="1"/>
</dbReference>
<dbReference type="AlphaFoldDB" id="A0A411DTL0"/>
<reference evidence="4" key="1">
    <citation type="submission" date="2019-01" db="EMBL/GenBank/DDBJ databases">
        <title>Whole Genome Sequencing for Putative Detection of Antimicrobial Resistance and Potential Virulence Factors in Chryseobacterium indologenes isolated from Nile Tilapia in Tanzania.</title>
        <authorList>
            <person name="Mwega E."/>
            <person name="Mutoloki S."/>
            <person name="Mugimba K."/>
            <person name="Colquhoun D."/>
            <person name="Mdegela R."/>
            <person name="Evensen O."/>
            <person name="Wasteson Y."/>
        </authorList>
    </citation>
    <scope>NUCLEOTIDE SEQUENCE [LARGE SCALE GENOMIC DNA]</scope>
    <source>
        <strain evidence="4">StR 01</strain>
    </source>
</reference>